<evidence type="ECO:0000313" key="3">
    <source>
        <dbReference type="Proteomes" id="UP001303889"/>
    </source>
</evidence>
<sequence>MMLARIPDRRLLIRLGAIALVGLLTFGLALPSLRGSLPSPFKTAAPPLPPPPPPPSPPHPKYKPTPTYLPPPIKDNFPLLATSPPPPVPKWNQPRPNMHTEYDLPVSPPLLIGFTRTWPILLQCVSSYIAAGWPPSQIFVVENTGTQQANARGQLSLQNPFFLNHTVLHALGVNVLQTPALLSFAQLQNYFLSLTYEKKWPYYFWSHMDVLALAYEDGREGLTPPYNQPGYKSLYELALVALGKAREEGGRWGLRFFAYDHLALVNPAAYEDIGGWDTLIPYYLTDCDMHARLTMKGWKMEDAKAGLVTDVASTLEDLAALFRVEGVEPKFVDPNPPPPKSEEEDKKPPKRRDGEDPVLARWHALRMTADKMYQHKHGDRERNTWQLGQHGGDGEPFHYPAAGIAEALDVITEAGREVYRRKWGHRDCDLISGAGLKFEDQWKVEKDW</sequence>
<dbReference type="AlphaFoldDB" id="A0AAN6MLV9"/>
<comment type="caution">
    <text evidence="2">The sequence shown here is derived from an EMBL/GenBank/DDBJ whole genome shotgun (WGS) entry which is preliminary data.</text>
</comment>
<name>A0AAN6MLV9_9PEZI</name>
<proteinExistence type="predicted"/>
<dbReference type="SUPFAM" id="SSF53448">
    <property type="entry name" value="Nucleotide-diphospho-sugar transferases"/>
    <property type="match status" value="1"/>
</dbReference>
<dbReference type="InterPro" id="IPR029044">
    <property type="entry name" value="Nucleotide-diphossugar_trans"/>
</dbReference>
<evidence type="ECO:0000256" key="1">
    <source>
        <dbReference type="SAM" id="MobiDB-lite"/>
    </source>
</evidence>
<accession>A0AAN6MLV9</accession>
<feature type="compositionally biased region" description="Pro residues" evidence="1">
    <location>
        <begin position="46"/>
        <end position="59"/>
    </location>
</feature>
<protein>
    <submittedName>
        <fullName evidence="2">Uncharacterized protein</fullName>
    </submittedName>
</protein>
<feature type="compositionally biased region" description="Basic and acidic residues" evidence="1">
    <location>
        <begin position="340"/>
        <end position="355"/>
    </location>
</feature>
<dbReference type="Proteomes" id="UP001303889">
    <property type="component" value="Unassembled WGS sequence"/>
</dbReference>
<reference evidence="2" key="2">
    <citation type="submission" date="2023-05" db="EMBL/GenBank/DDBJ databases">
        <authorList>
            <consortium name="Lawrence Berkeley National Laboratory"/>
            <person name="Steindorff A."/>
            <person name="Hensen N."/>
            <person name="Bonometti L."/>
            <person name="Westerberg I."/>
            <person name="Brannstrom I.O."/>
            <person name="Guillou S."/>
            <person name="Cros-Aarteil S."/>
            <person name="Calhoun S."/>
            <person name="Haridas S."/>
            <person name="Kuo A."/>
            <person name="Mondo S."/>
            <person name="Pangilinan J."/>
            <person name="Riley R."/>
            <person name="Labutti K."/>
            <person name="Andreopoulos B."/>
            <person name="Lipzen A."/>
            <person name="Chen C."/>
            <person name="Yanf M."/>
            <person name="Daum C."/>
            <person name="Ng V."/>
            <person name="Clum A."/>
            <person name="Ohm R."/>
            <person name="Martin F."/>
            <person name="Silar P."/>
            <person name="Natvig D."/>
            <person name="Lalanne C."/>
            <person name="Gautier V."/>
            <person name="Ament-Velasquez S.L."/>
            <person name="Kruys A."/>
            <person name="Hutchinson M.I."/>
            <person name="Powell A.J."/>
            <person name="Barry K."/>
            <person name="Miller A.N."/>
            <person name="Grigoriev I.V."/>
            <person name="Debuchy R."/>
            <person name="Gladieux P."/>
            <person name="Thoren M.H."/>
            <person name="Johannesson H."/>
        </authorList>
    </citation>
    <scope>NUCLEOTIDE SEQUENCE</scope>
    <source>
        <strain evidence="2">CBS 103.79</strain>
    </source>
</reference>
<evidence type="ECO:0000313" key="2">
    <source>
        <dbReference type="EMBL" id="KAK3902382.1"/>
    </source>
</evidence>
<gene>
    <name evidence="2" type="ORF">C8A05DRAFT_33915</name>
</gene>
<feature type="region of interest" description="Disordered" evidence="1">
    <location>
        <begin position="329"/>
        <end position="358"/>
    </location>
</feature>
<dbReference type="EMBL" id="MU855513">
    <property type="protein sequence ID" value="KAK3902382.1"/>
    <property type="molecule type" value="Genomic_DNA"/>
</dbReference>
<reference evidence="2" key="1">
    <citation type="journal article" date="2023" name="Mol. Phylogenet. Evol.">
        <title>Genome-scale phylogeny and comparative genomics of the fungal order Sordariales.</title>
        <authorList>
            <person name="Hensen N."/>
            <person name="Bonometti L."/>
            <person name="Westerberg I."/>
            <person name="Brannstrom I.O."/>
            <person name="Guillou S."/>
            <person name="Cros-Aarteil S."/>
            <person name="Calhoun S."/>
            <person name="Haridas S."/>
            <person name="Kuo A."/>
            <person name="Mondo S."/>
            <person name="Pangilinan J."/>
            <person name="Riley R."/>
            <person name="LaButti K."/>
            <person name="Andreopoulos B."/>
            <person name="Lipzen A."/>
            <person name="Chen C."/>
            <person name="Yan M."/>
            <person name="Daum C."/>
            <person name="Ng V."/>
            <person name="Clum A."/>
            <person name="Steindorff A."/>
            <person name="Ohm R.A."/>
            <person name="Martin F."/>
            <person name="Silar P."/>
            <person name="Natvig D.O."/>
            <person name="Lalanne C."/>
            <person name="Gautier V."/>
            <person name="Ament-Velasquez S.L."/>
            <person name="Kruys A."/>
            <person name="Hutchinson M.I."/>
            <person name="Powell A.J."/>
            <person name="Barry K."/>
            <person name="Miller A.N."/>
            <person name="Grigoriev I.V."/>
            <person name="Debuchy R."/>
            <person name="Gladieux P."/>
            <person name="Hiltunen Thoren M."/>
            <person name="Johannesson H."/>
        </authorList>
    </citation>
    <scope>NUCLEOTIDE SEQUENCE</scope>
    <source>
        <strain evidence="2">CBS 103.79</strain>
    </source>
</reference>
<organism evidence="2 3">
    <name type="scientific">Staphylotrichum tortipilum</name>
    <dbReference type="NCBI Taxonomy" id="2831512"/>
    <lineage>
        <taxon>Eukaryota</taxon>
        <taxon>Fungi</taxon>
        <taxon>Dikarya</taxon>
        <taxon>Ascomycota</taxon>
        <taxon>Pezizomycotina</taxon>
        <taxon>Sordariomycetes</taxon>
        <taxon>Sordariomycetidae</taxon>
        <taxon>Sordariales</taxon>
        <taxon>Chaetomiaceae</taxon>
        <taxon>Staphylotrichum</taxon>
    </lineage>
</organism>
<feature type="region of interest" description="Disordered" evidence="1">
    <location>
        <begin position="41"/>
        <end position="67"/>
    </location>
</feature>
<keyword evidence="3" id="KW-1185">Reference proteome</keyword>